<evidence type="ECO:0000313" key="1">
    <source>
        <dbReference type="EMBL" id="MPC25447.1"/>
    </source>
</evidence>
<accession>A0A5B7DWH5</accession>
<dbReference type="EMBL" id="VSRR010001463">
    <property type="protein sequence ID" value="MPC25447.1"/>
    <property type="molecule type" value="Genomic_DNA"/>
</dbReference>
<protein>
    <submittedName>
        <fullName evidence="1">Uncharacterized protein</fullName>
    </submittedName>
</protein>
<proteinExistence type="predicted"/>
<dbReference type="Proteomes" id="UP000324222">
    <property type="component" value="Unassembled WGS sequence"/>
</dbReference>
<evidence type="ECO:0000313" key="2">
    <source>
        <dbReference type="Proteomes" id="UP000324222"/>
    </source>
</evidence>
<sequence length="33" mass="3814">MARDLRCRSKDRRRGGKIGHHEITVTLTIHRGS</sequence>
<keyword evidence="2" id="KW-1185">Reference proteome</keyword>
<comment type="caution">
    <text evidence="1">The sequence shown here is derived from an EMBL/GenBank/DDBJ whole genome shotgun (WGS) entry which is preliminary data.</text>
</comment>
<reference evidence="1 2" key="1">
    <citation type="submission" date="2019-05" db="EMBL/GenBank/DDBJ databases">
        <title>Another draft genome of Portunus trituberculatus and its Hox gene families provides insights of decapod evolution.</title>
        <authorList>
            <person name="Jeong J.-H."/>
            <person name="Song I."/>
            <person name="Kim S."/>
            <person name="Choi T."/>
            <person name="Kim D."/>
            <person name="Ryu S."/>
            <person name="Kim W."/>
        </authorList>
    </citation>
    <scope>NUCLEOTIDE SEQUENCE [LARGE SCALE GENOMIC DNA]</scope>
    <source>
        <tissue evidence="1">Muscle</tissue>
    </source>
</reference>
<name>A0A5B7DWH5_PORTR</name>
<dbReference type="AlphaFoldDB" id="A0A5B7DWH5"/>
<organism evidence="1 2">
    <name type="scientific">Portunus trituberculatus</name>
    <name type="common">Swimming crab</name>
    <name type="synonym">Neptunus trituberculatus</name>
    <dbReference type="NCBI Taxonomy" id="210409"/>
    <lineage>
        <taxon>Eukaryota</taxon>
        <taxon>Metazoa</taxon>
        <taxon>Ecdysozoa</taxon>
        <taxon>Arthropoda</taxon>
        <taxon>Crustacea</taxon>
        <taxon>Multicrustacea</taxon>
        <taxon>Malacostraca</taxon>
        <taxon>Eumalacostraca</taxon>
        <taxon>Eucarida</taxon>
        <taxon>Decapoda</taxon>
        <taxon>Pleocyemata</taxon>
        <taxon>Brachyura</taxon>
        <taxon>Eubrachyura</taxon>
        <taxon>Portunoidea</taxon>
        <taxon>Portunidae</taxon>
        <taxon>Portuninae</taxon>
        <taxon>Portunus</taxon>
    </lineage>
</organism>
<gene>
    <name evidence="1" type="ORF">E2C01_018560</name>
</gene>